<dbReference type="HOGENOM" id="CLU_1915477_0_0_5"/>
<dbReference type="OrthoDB" id="8138838at2"/>
<evidence type="ECO:0000313" key="2">
    <source>
        <dbReference type="Proteomes" id="UP000008809"/>
    </source>
</evidence>
<dbReference type="eggNOG" id="ENOG5030VPR">
    <property type="taxonomic scope" value="Bacteria"/>
</dbReference>
<organism evidence="1 2">
    <name type="scientific">Rhodopseudomonas palustris (strain HaA2)</name>
    <dbReference type="NCBI Taxonomy" id="316058"/>
    <lineage>
        <taxon>Bacteria</taxon>
        <taxon>Pseudomonadati</taxon>
        <taxon>Pseudomonadota</taxon>
        <taxon>Alphaproteobacteria</taxon>
        <taxon>Hyphomicrobiales</taxon>
        <taxon>Nitrobacteraceae</taxon>
        <taxon>Rhodopseudomonas</taxon>
    </lineage>
</organism>
<dbReference type="Proteomes" id="UP000008809">
    <property type="component" value="Chromosome"/>
</dbReference>
<dbReference type="AlphaFoldDB" id="Q2IZX8"/>
<name>Q2IZX8_RHOP2</name>
<gene>
    <name evidence="1" type="ordered locus">RPB_1522</name>
</gene>
<keyword evidence="2" id="KW-1185">Reference proteome</keyword>
<sequence>MLRAVRLIPLLFSAAVLGGCAVDAHINYVPDFMKQPVPSQPVNLPPDVGEILKGNVAAVFAQGASPTAISYSSPVPGKFGGWDTCVQGDVVGVTGKPLGVQLFLVNIDRDRIGRRERVGDDHWCATQVFKSL</sequence>
<protein>
    <recommendedName>
        <fullName evidence="3">Lipoprotein</fullName>
    </recommendedName>
</protein>
<evidence type="ECO:0000313" key="1">
    <source>
        <dbReference type="EMBL" id="ABD06232.1"/>
    </source>
</evidence>
<proteinExistence type="predicted"/>
<accession>Q2IZX8</accession>
<evidence type="ECO:0008006" key="3">
    <source>
        <dbReference type="Google" id="ProtNLM"/>
    </source>
</evidence>
<dbReference type="EMBL" id="CP000250">
    <property type="protein sequence ID" value="ABD06232.1"/>
    <property type="molecule type" value="Genomic_DNA"/>
</dbReference>
<dbReference type="KEGG" id="rpb:RPB_1522"/>
<reference evidence="1 2" key="1">
    <citation type="submission" date="2006-01" db="EMBL/GenBank/DDBJ databases">
        <title>Complete sequence of Rhodopseudomonas palustris HaA2.</title>
        <authorList>
            <consortium name="US DOE Joint Genome Institute"/>
            <person name="Copeland A."/>
            <person name="Lucas S."/>
            <person name="Lapidus A."/>
            <person name="Barry K."/>
            <person name="Detter J.C."/>
            <person name="Glavina T."/>
            <person name="Hammon N."/>
            <person name="Israni S."/>
            <person name="Pitluck S."/>
            <person name="Chain P."/>
            <person name="Malfatti S."/>
            <person name="Shin M."/>
            <person name="Vergez L."/>
            <person name="Schmutz J."/>
            <person name="Larimer F."/>
            <person name="Land M."/>
            <person name="Hauser L."/>
            <person name="Pelletier D.A."/>
            <person name="Kyrpides N."/>
            <person name="Anderson I."/>
            <person name="Oda Y."/>
            <person name="Harwood C.S."/>
            <person name="Richardson P."/>
        </authorList>
    </citation>
    <scope>NUCLEOTIDE SEQUENCE [LARGE SCALE GENOMIC DNA]</scope>
    <source>
        <strain evidence="1 2">HaA2</strain>
    </source>
</reference>
<dbReference type="PROSITE" id="PS51257">
    <property type="entry name" value="PROKAR_LIPOPROTEIN"/>
    <property type="match status" value="1"/>
</dbReference>